<proteinExistence type="predicted"/>
<protein>
    <recommendedName>
        <fullName evidence="3">DUF3352 domain-containing protein</fullName>
    </recommendedName>
</protein>
<evidence type="ECO:0000313" key="1">
    <source>
        <dbReference type="EMBL" id="ASU34200.1"/>
    </source>
</evidence>
<dbReference type="AlphaFoldDB" id="A0A223NWN2"/>
<keyword evidence="2" id="KW-1185">Reference proteome</keyword>
<name>A0A223NWN2_9SPHI</name>
<dbReference type="Proteomes" id="UP000215002">
    <property type="component" value="Chromosome"/>
</dbReference>
<dbReference type="OrthoDB" id="1093345at2"/>
<evidence type="ECO:0000313" key="2">
    <source>
        <dbReference type="Proteomes" id="UP000215002"/>
    </source>
</evidence>
<dbReference type="RefSeq" id="WP_094570581.1">
    <property type="nucleotide sequence ID" value="NZ_CP022743.1"/>
</dbReference>
<dbReference type="EMBL" id="CP022743">
    <property type="protein sequence ID" value="ASU34200.1"/>
    <property type="molecule type" value="Genomic_DNA"/>
</dbReference>
<dbReference type="KEGG" id="muc:MuYL_2311"/>
<accession>A0A223NWN2</accession>
<sequence>MKKQIIITLILLIATAYITVVYFKNLTPPGTRTSQVMHAIPDNAALIFEFNNDKGFYDIFKDNKLFEAVIGKQKLGWLDTLRQKLLQHPLLDKYFAGQNIFISLHPSKTDGIEFLLSMSPAKGFEPGVFDQLAKQPNSGLLITPIRTSGGSGYNIYINALKKRFYIISKANNVFSGSFSKELTEHSASHKNSTDKKSFVLLSEQQSNNSLANLYVNYSQLSPLFEQLFKNKNTDIFKNFRMLPALAALSLNYRNDALMFNGSTFVQKNDLASYLNLFTSQQPVVNHLKDIFPSTTAYSTSFSVSNQSKFGTELADHQNKTGLATERDQLFSKIKTESAVKIRTEFNSLLGNEFAVITTRYFEKFAIINVRDGSKLKLIITAISTMNTEDIGQLSYDKLPFFLLGDAFSIFKRPYFIIIDNYLILANSSAELASYYDIYINRKFLSKNEQYNQFDNLQAAQSNVSFFFHFKNAQPILERDMNTETYDDFKSNEPGWKNFYAASFQFTAADKNFYTNFCIKLNSDTVATKSK</sequence>
<organism evidence="1 2">
    <name type="scientific">Mucilaginibacter xinganensis</name>
    <dbReference type="NCBI Taxonomy" id="1234841"/>
    <lineage>
        <taxon>Bacteria</taxon>
        <taxon>Pseudomonadati</taxon>
        <taxon>Bacteroidota</taxon>
        <taxon>Sphingobacteriia</taxon>
        <taxon>Sphingobacteriales</taxon>
        <taxon>Sphingobacteriaceae</taxon>
        <taxon>Mucilaginibacter</taxon>
    </lineage>
</organism>
<gene>
    <name evidence="1" type="ORF">MuYL_2311</name>
</gene>
<reference evidence="1 2" key="1">
    <citation type="submission" date="2017-08" db="EMBL/GenBank/DDBJ databases">
        <title>Complete genome sequence of Mucilaginibacter sp. strain BJC16-A31.</title>
        <authorList>
            <consortium name="Henan University of Science and Technology"/>
            <person name="You X."/>
        </authorList>
    </citation>
    <scope>NUCLEOTIDE SEQUENCE [LARGE SCALE GENOMIC DNA]</scope>
    <source>
        <strain evidence="1 2">BJC16-A31</strain>
    </source>
</reference>
<evidence type="ECO:0008006" key="3">
    <source>
        <dbReference type="Google" id="ProtNLM"/>
    </source>
</evidence>